<protein>
    <submittedName>
        <fullName evidence="1">Uncharacterized protein</fullName>
    </submittedName>
</protein>
<dbReference type="EMBL" id="JAEPRA010000011">
    <property type="protein sequence ID" value="KAG2178347.1"/>
    <property type="molecule type" value="Genomic_DNA"/>
</dbReference>
<proteinExistence type="predicted"/>
<comment type="caution">
    <text evidence="1">The sequence shown here is derived from an EMBL/GenBank/DDBJ whole genome shotgun (WGS) entry which is preliminary data.</text>
</comment>
<dbReference type="OrthoDB" id="2380355at2759"/>
<sequence length="449" mass="50809">MTDVTQLCRASPKLAQLIYSMPHLWREITVAMQPLTNPSQALACSQKQTSKVVNDIPDRLAQRLLSNLLSREARNGIRTVTIIDHAKFFFQQDDSRLHEMMQLVFKQCPNLVHFTLQTSSDIDYYSLIDSLNEIPHQAPKQFQLPRLSKFELIETHRPRPLLNTIVLAEIQQALSHLTPHAAFSQKSCKECREYIGYQQPMCAQCQTSQPDAIRCPFCHWQCDDCGVHFCDGCQKKELVEVLLADYHGDTLRYNHSECPLPPNPCPNGSASSNTTLLCSRCVQAHKCNKCDMLFASENLRNCDICQQQSFCSSISDESLTIPEPTRAVPLITSVHTNYRDTPTKPPLTTLPSHNLHQLTTADNHSSESSDEEDDEDDDDLGCCRFTEKFIRCKQCKMTGFCTQCLPQAREGIRNWVTVCPTCDEFICPLCVAEGRLPLFFAPGYGTHTT</sequence>
<dbReference type="Proteomes" id="UP000612746">
    <property type="component" value="Unassembled WGS sequence"/>
</dbReference>
<dbReference type="AlphaFoldDB" id="A0A8H7PQC5"/>
<name>A0A8H7PQC5_9FUNG</name>
<evidence type="ECO:0000313" key="2">
    <source>
        <dbReference type="Proteomes" id="UP000612746"/>
    </source>
</evidence>
<reference evidence="1" key="1">
    <citation type="submission" date="2020-12" db="EMBL/GenBank/DDBJ databases">
        <title>Metabolic potential, ecology and presence of endohyphal bacteria is reflected in genomic diversity of Mucoromycotina.</title>
        <authorList>
            <person name="Muszewska A."/>
            <person name="Okrasinska A."/>
            <person name="Steczkiewicz K."/>
            <person name="Drgas O."/>
            <person name="Orlowska M."/>
            <person name="Perlinska-Lenart U."/>
            <person name="Aleksandrzak-Piekarczyk T."/>
            <person name="Szatraj K."/>
            <person name="Zielenkiewicz U."/>
            <person name="Pilsyk S."/>
            <person name="Malc E."/>
            <person name="Mieczkowski P."/>
            <person name="Kruszewska J.S."/>
            <person name="Biernat P."/>
            <person name="Pawlowska J."/>
        </authorList>
    </citation>
    <scope>NUCLEOTIDE SEQUENCE</scope>
    <source>
        <strain evidence="1">WA0000051536</strain>
    </source>
</reference>
<gene>
    <name evidence="1" type="ORF">INT44_001497</name>
</gene>
<keyword evidence="2" id="KW-1185">Reference proteome</keyword>
<organism evidence="1 2">
    <name type="scientific">Umbelopsis vinacea</name>
    <dbReference type="NCBI Taxonomy" id="44442"/>
    <lineage>
        <taxon>Eukaryota</taxon>
        <taxon>Fungi</taxon>
        <taxon>Fungi incertae sedis</taxon>
        <taxon>Mucoromycota</taxon>
        <taxon>Mucoromycotina</taxon>
        <taxon>Umbelopsidomycetes</taxon>
        <taxon>Umbelopsidales</taxon>
        <taxon>Umbelopsidaceae</taxon>
        <taxon>Umbelopsis</taxon>
    </lineage>
</organism>
<accession>A0A8H7PQC5</accession>
<evidence type="ECO:0000313" key="1">
    <source>
        <dbReference type="EMBL" id="KAG2178347.1"/>
    </source>
</evidence>